<dbReference type="InterPro" id="IPR050297">
    <property type="entry name" value="LipidA_mod_glycosyltrf_83"/>
</dbReference>
<evidence type="ECO:0000256" key="7">
    <source>
        <dbReference type="ARBA" id="ARBA00023136"/>
    </source>
</evidence>
<proteinExistence type="predicted"/>
<feature type="compositionally biased region" description="Polar residues" evidence="8">
    <location>
        <begin position="305"/>
        <end position="317"/>
    </location>
</feature>
<keyword evidence="6 9" id="KW-1133">Transmembrane helix</keyword>
<evidence type="ECO:0000313" key="11">
    <source>
        <dbReference type="Proteomes" id="UP001631957"/>
    </source>
</evidence>
<keyword evidence="2" id="KW-1003">Cell membrane</keyword>
<accession>A0ABW9HXC0</accession>
<dbReference type="PANTHER" id="PTHR33908:SF3">
    <property type="entry name" value="UNDECAPRENYL PHOSPHATE-ALPHA-4-AMINO-4-DEOXY-L-ARABINOSE ARABINOSYL TRANSFERASE"/>
    <property type="match status" value="1"/>
</dbReference>
<dbReference type="PANTHER" id="PTHR33908">
    <property type="entry name" value="MANNOSYLTRANSFERASE YKCB-RELATED"/>
    <property type="match status" value="1"/>
</dbReference>
<comment type="subcellular location">
    <subcellularLocation>
        <location evidence="1">Cell membrane</location>
        <topology evidence="1">Multi-pass membrane protein</topology>
    </subcellularLocation>
</comment>
<name>A0ABW9HXC0_9ACTN</name>
<sequence>MSVLAAPKLAPTPVRRPATRAWITLTPAALTLALGLWGIRRENTLWGDEAVTYDLAHRTLPQIWATAQHIDLVHALYYAVMHAIFTTFGDGLVPLRLPSVLATTAAAAGVTTLGIRLSGPRAGLLAGLAFAVLPQTQKYAQEGRSYAMVCALITWATLALITPTRWRWTAYGSTMLLACLLHEFAALALAAHATTLLLSRAPRRLLSAWVLTATSVITGLLPLAIRSAGQSAQLSWLESPVRLPGVLLMMAVAVACALTPSRARNLVRLTALAFARRPARTMAAAVACAVTPSRARNSAHLTAPPSRTRNPARTPSRAQGPIHLTALALPLAVLPTLLLLLASLAKPLFVDRYVLYSTTGTALLLGACLDHALRRTPLITYAALLTALTALIPPSLTLRTPESRTNNATAITAAILQAARPGDGLLYLPAHHRTLTTPTAPLPTDLALSQTPTASNTLTGTELPAPDITARLLTFTRIIVLHTPPAPTPPTPEDQAKTNTLHHHFRPHTSTQLHGARITIYTRLPSPRPPGGTHKPNNDWKKPNAPKLPNDPAAR</sequence>
<feature type="transmembrane region" description="Helical" evidence="9">
    <location>
        <begin position="145"/>
        <end position="163"/>
    </location>
</feature>
<dbReference type="EMBL" id="JBJVNI010000012">
    <property type="protein sequence ID" value="MFM9611462.1"/>
    <property type="molecule type" value="Genomic_DNA"/>
</dbReference>
<keyword evidence="3" id="KW-0328">Glycosyltransferase</keyword>
<reference evidence="10 11" key="1">
    <citation type="submission" date="2024-12" db="EMBL/GenBank/DDBJ databases">
        <title>Forecasting of Potato common scab and diversities of Pathogenic streptomyces spp. in china.</title>
        <authorList>
            <person name="Handique U."/>
            <person name="Wu J."/>
        </authorList>
    </citation>
    <scope>NUCLEOTIDE SEQUENCE [LARGE SCALE GENOMIC DNA]</scope>
    <source>
        <strain evidence="10 11">ZRIMU1530</strain>
    </source>
</reference>
<protein>
    <recommendedName>
        <fullName evidence="12">Glycosyltransferase RgtA/B/C/D-like domain-containing protein</fullName>
    </recommendedName>
</protein>
<evidence type="ECO:0000313" key="10">
    <source>
        <dbReference type="EMBL" id="MFM9611462.1"/>
    </source>
</evidence>
<evidence type="ECO:0000256" key="9">
    <source>
        <dbReference type="SAM" id="Phobius"/>
    </source>
</evidence>
<keyword evidence="4" id="KW-0808">Transferase</keyword>
<feature type="transmembrane region" description="Helical" evidence="9">
    <location>
        <begin position="322"/>
        <end position="341"/>
    </location>
</feature>
<evidence type="ECO:0000256" key="1">
    <source>
        <dbReference type="ARBA" id="ARBA00004651"/>
    </source>
</evidence>
<evidence type="ECO:0000256" key="4">
    <source>
        <dbReference type="ARBA" id="ARBA00022679"/>
    </source>
</evidence>
<feature type="transmembrane region" description="Helical" evidence="9">
    <location>
        <begin position="20"/>
        <end position="39"/>
    </location>
</feature>
<evidence type="ECO:0000256" key="6">
    <source>
        <dbReference type="ARBA" id="ARBA00022989"/>
    </source>
</evidence>
<evidence type="ECO:0000256" key="8">
    <source>
        <dbReference type="SAM" id="MobiDB-lite"/>
    </source>
</evidence>
<feature type="transmembrane region" description="Helical" evidence="9">
    <location>
        <begin position="205"/>
        <end position="225"/>
    </location>
</feature>
<dbReference type="Proteomes" id="UP001631957">
    <property type="component" value="Unassembled WGS sequence"/>
</dbReference>
<feature type="transmembrane region" description="Helical" evidence="9">
    <location>
        <begin position="378"/>
        <end position="396"/>
    </location>
</feature>
<dbReference type="RefSeq" id="WP_409123828.1">
    <property type="nucleotide sequence ID" value="NZ_JBJVNI010000012.1"/>
</dbReference>
<evidence type="ECO:0000256" key="5">
    <source>
        <dbReference type="ARBA" id="ARBA00022692"/>
    </source>
</evidence>
<feature type="transmembrane region" description="Helical" evidence="9">
    <location>
        <begin position="241"/>
        <end position="259"/>
    </location>
</feature>
<keyword evidence="7 9" id="KW-0472">Membrane</keyword>
<keyword evidence="5 9" id="KW-0812">Transmembrane</keyword>
<evidence type="ECO:0000256" key="3">
    <source>
        <dbReference type="ARBA" id="ARBA00022676"/>
    </source>
</evidence>
<gene>
    <name evidence="10" type="ORF">ACKI18_22455</name>
</gene>
<feature type="region of interest" description="Disordered" evidence="8">
    <location>
        <begin position="296"/>
        <end position="317"/>
    </location>
</feature>
<comment type="caution">
    <text evidence="10">The sequence shown here is derived from an EMBL/GenBank/DDBJ whole genome shotgun (WGS) entry which is preliminary data.</text>
</comment>
<feature type="region of interest" description="Disordered" evidence="8">
    <location>
        <begin position="522"/>
        <end position="555"/>
    </location>
</feature>
<evidence type="ECO:0000256" key="2">
    <source>
        <dbReference type="ARBA" id="ARBA00022475"/>
    </source>
</evidence>
<evidence type="ECO:0008006" key="12">
    <source>
        <dbReference type="Google" id="ProtNLM"/>
    </source>
</evidence>
<keyword evidence="11" id="KW-1185">Reference proteome</keyword>
<organism evidence="10 11">
    <name type="scientific">Streptomyces niveiscabiei</name>
    <dbReference type="NCBI Taxonomy" id="164115"/>
    <lineage>
        <taxon>Bacteria</taxon>
        <taxon>Bacillati</taxon>
        <taxon>Actinomycetota</taxon>
        <taxon>Actinomycetes</taxon>
        <taxon>Kitasatosporales</taxon>
        <taxon>Streptomycetaceae</taxon>
        <taxon>Streptomyces</taxon>
    </lineage>
</organism>
<feature type="transmembrane region" description="Helical" evidence="9">
    <location>
        <begin position="175"/>
        <end position="198"/>
    </location>
</feature>